<dbReference type="Pfam" id="PF19457">
    <property type="entry name" value="DUF5994"/>
    <property type="match status" value="1"/>
</dbReference>
<evidence type="ECO:0000313" key="3">
    <source>
        <dbReference type="Proteomes" id="UP000653493"/>
    </source>
</evidence>
<comment type="caution">
    <text evidence="2">The sequence shown here is derived from an EMBL/GenBank/DDBJ whole genome shotgun (WGS) entry which is preliminary data.</text>
</comment>
<feature type="compositionally biased region" description="Low complexity" evidence="1">
    <location>
        <begin position="176"/>
        <end position="191"/>
    </location>
</feature>
<feature type="region of interest" description="Disordered" evidence="1">
    <location>
        <begin position="176"/>
        <end position="211"/>
    </location>
</feature>
<keyword evidence="3" id="KW-1185">Reference proteome</keyword>
<reference evidence="2" key="1">
    <citation type="journal article" date="2014" name="Int. J. Syst. Evol. Microbiol.">
        <title>Complete genome sequence of Corynebacterium casei LMG S-19264T (=DSM 44701T), isolated from a smear-ripened cheese.</title>
        <authorList>
            <consortium name="US DOE Joint Genome Institute (JGI-PGF)"/>
            <person name="Walter F."/>
            <person name="Albersmeier A."/>
            <person name="Kalinowski J."/>
            <person name="Ruckert C."/>
        </authorList>
    </citation>
    <scope>NUCLEOTIDE SEQUENCE</scope>
    <source>
        <strain evidence="2">JCM 4234</strain>
    </source>
</reference>
<protein>
    <submittedName>
        <fullName evidence="2">Uncharacterized protein</fullName>
    </submittedName>
</protein>
<accession>A0A918GJE0</accession>
<dbReference type="EMBL" id="BMSL01000006">
    <property type="protein sequence ID" value="GGS36617.1"/>
    <property type="molecule type" value="Genomic_DNA"/>
</dbReference>
<name>A0A918GJE0_STRGD</name>
<reference evidence="2" key="2">
    <citation type="submission" date="2020-09" db="EMBL/GenBank/DDBJ databases">
        <authorList>
            <person name="Sun Q."/>
            <person name="Ohkuma M."/>
        </authorList>
    </citation>
    <scope>NUCLEOTIDE SEQUENCE</scope>
    <source>
        <strain evidence="2">JCM 4234</strain>
    </source>
</reference>
<gene>
    <name evidence="2" type="ORF">GCM10010238_27460</name>
</gene>
<dbReference type="Proteomes" id="UP000653493">
    <property type="component" value="Unassembled WGS sequence"/>
</dbReference>
<sequence length="211" mass="22428">MSSTVIDYAGPARPARGWVRVMSATVFPPMTSEGRRPASAVRLSLAPAGSAPALLDGAWWPHSRDLAAELPALASVLDPLWGRITRVTVHPGEWPIVPRKVPVTGHVVKVGWFRFEQDPHELLLLSYHLGRWNLLVIPPETSPAAAAWLLAAAGDPRRTATASRLMADAAHLTATAEADGAGEAAWESEGGQETGGPAVPPRGDGNRPERV</sequence>
<evidence type="ECO:0000313" key="2">
    <source>
        <dbReference type="EMBL" id="GGS36617.1"/>
    </source>
</evidence>
<proteinExistence type="predicted"/>
<dbReference type="InterPro" id="IPR046036">
    <property type="entry name" value="DUF5994"/>
</dbReference>
<organism evidence="2 3">
    <name type="scientific">Streptomyces griseoviridis</name>
    <dbReference type="NCBI Taxonomy" id="45398"/>
    <lineage>
        <taxon>Bacteria</taxon>
        <taxon>Bacillati</taxon>
        <taxon>Actinomycetota</taxon>
        <taxon>Actinomycetes</taxon>
        <taxon>Kitasatosporales</taxon>
        <taxon>Streptomycetaceae</taxon>
        <taxon>Streptomyces</taxon>
    </lineage>
</organism>
<dbReference type="AlphaFoldDB" id="A0A918GJE0"/>
<evidence type="ECO:0000256" key="1">
    <source>
        <dbReference type="SAM" id="MobiDB-lite"/>
    </source>
</evidence>